<evidence type="ECO:0000256" key="5">
    <source>
        <dbReference type="SAM" id="Phobius"/>
    </source>
</evidence>
<reference evidence="7" key="1">
    <citation type="journal article" date="2021" name="Nat. Commun.">
        <title>Genetic determinants of endophytism in the Arabidopsis root mycobiome.</title>
        <authorList>
            <person name="Mesny F."/>
            <person name="Miyauchi S."/>
            <person name="Thiergart T."/>
            <person name="Pickel B."/>
            <person name="Atanasova L."/>
            <person name="Karlsson M."/>
            <person name="Huettel B."/>
            <person name="Barry K.W."/>
            <person name="Haridas S."/>
            <person name="Chen C."/>
            <person name="Bauer D."/>
            <person name="Andreopoulos W."/>
            <person name="Pangilinan J."/>
            <person name="LaButti K."/>
            <person name="Riley R."/>
            <person name="Lipzen A."/>
            <person name="Clum A."/>
            <person name="Drula E."/>
            <person name="Henrissat B."/>
            <person name="Kohler A."/>
            <person name="Grigoriev I.V."/>
            <person name="Martin F.M."/>
            <person name="Hacquard S."/>
        </authorList>
    </citation>
    <scope>NUCLEOTIDE SEQUENCE</scope>
    <source>
        <strain evidence="7">MPI-SDFR-AT-0073</strain>
    </source>
</reference>
<feature type="transmembrane region" description="Helical" evidence="5">
    <location>
        <begin position="76"/>
        <end position="101"/>
    </location>
</feature>
<dbReference type="RefSeq" id="XP_045959658.1">
    <property type="nucleotide sequence ID" value="XM_046107096.1"/>
</dbReference>
<evidence type="ECO:0000256" key="3">
    <source>
        <dbReference type="ARBA" id="ARBA00022989"/>
    </source>
</evidence>
<keyword evidence="2 5" id="KW-0812">Transmembrane</keyword>
<evidence type="ECO:0000313" key="7">
    <source>
        <dbReference type="EMBL" id="KAH6655393.1"/>
    </source>
</evidence>
<evidence type="ECO:0000256" key="2">
    <source>
        <dbReference type="ARBA" id="ARBA00022692"/>
    </source>
</evidence>
<dbReference type="AlphaFoldDB" id="A0A9P8UNL1"/>
<evidence type="ECO:0000256" key="1">
    <source>
        <dbReference type="ARBA" id="ARBA00004141"/>
    </source>
</evidence>
<dbReference type="GeneID" id="70135987"/>
<dbReference type="Proteomes" id="UP000758603">
    <property type="component" value="Unassembled WGS sequence"/>
</dbReference>
<dbReference type="Pfam" id="PF01284">
    <property type="entry name" value="MARVEL"/>
    <property type="match status" value="1"/>
</dbReference>
<name>A0A9P8UNL1_9PEZI</name>
<evidence type="ECO:0000259" key="6">
    <source>
        <dbReference type="Pfam" id="PF01284"/>
    </source>
</evidence>
<dbReference type="OrthoDB" id="4074965at2759"/>
<dbReference type="EMBL" id="JAGPXC010000003">
    <property type="protein sequence ID" value="KAH6655393.1"/>
    <property type="molecule type" value="Genomic_DNA"/>
</dbReference>
<keyword evidence="3 5" id="KW-1133">Transmembrane helix</keyword>
<proteinExistence type="predicted"/>
<organism evidence="7 8">
    <name type="scientific">Truncatella angustata</name>
    <dbReference type="NCBI Taxonomy" id="152316"/>
    <lineage>
        <taxon>Eukaryota</taxon>
        <taxon>Fungi</taxon>
        <taxon>Dikarya</taxon>
        <taxon>Ascomycota</taxon>
        <taxon>Pezizomycotina</taxon>
        <taxon>Sordariomycetes</taxon>
        <taxon>Xylariomycetidae</taxon>
        <taxon>Amphisphaeriales</taxon>
        <taxon>Sporocadaceae</taxon>
        <taxon>Truncatella</taxon>
    </lineage>
</organism>
<protein>
    <submittedName>
        <fullName evidence="7">Marvel domain-containing protein</fullName>
    </submittedName>
</protein>
<evidence type="ECO:0000256" key="4">
    <source>
        <dbReference type="ARBA" id="ARBA00023136"/>
    </source>
</evidence>
<dbReference type="PANTHER" id="PTHR39608:SF1">
    <property type="entry name" value="INTEGRAL MEMBRANE PROTEIN (AFU_ORTHOLOGUE AFUA_5G08640)"/>
    <property type="match status" value="1"/>
</dbReference>
<gene>
    <name evidence="7" type="ORF">BKA67DRAFT_657336</name>
</gene>
<dbReference type="GO" id="GO:0016020">
    <property type="term" value="C:membrane"/>
    <property type="evidence" value="ECO:0007669"/>
    <property type="project" value="UniProtKB-SubCell"/>
</dbReference>
<accession>A0A9P8UNL1</accession>
<keyword evidence="4 5" id="KW-0472">Membrane</keyword>
<keyword evidence="8" id="KW-1185">Reference proteome</keyword>
<feature type="transmembrane region" description="Helical" evidence="5">
    <location>
        <begin position="12"/>
        <end position="32"/>
    </location>
</feature>
<feature type="transmembrane region" description="Helical" evidence="5">
    <location>
        <begin position="44"/>
        <end position="64"/>
    </location>
</feature>
<dbReference type="PANTHER" id="PTHR39608">
    <property type="entry name" value="INTEGRAL MEMBRANE PROTEIN (AFU_ORTHOLOGUE AFUA_5G08640)"/>
    <property type="match status" value="1"/>
</dbReference>
<comment type="caution">
    <text evidence="7">The sequence shown here is derived from an EMBL/GenBank/DDBJ whole genome shotgun (WGS) entry which is preliminary data.</text>
</comment>
<evidence type="ECO:0000313" key="8">
    <source>
        <dbReference type="Proteomes" id="UP000758603"/>
    </source>
</evidence>
<sequence length="162" mass="18231">MILTDLIAMILRLAELVFAAIVAGLNGAYLHSVRNSDSWSQGRFIYAEVVAALAMFLALIWLFPFSGSFVHWPVDIVISICWFIAFGLIVNLLGGSCGGAFNWDNIAFRGDDQCGKWKAVIAFSFLSAICWLVSAVIGIIWVRDHERRQYRRRNWGSRTSRV</sequence>
<feature type="transmembrane region" description="Helical" evidence="5">
    <location>
        <begin position="121"/>
        <end position="142"/>
    </location>
</feature>
<feature type="domain" description="MARVEL" evidence="6">
    <location>
        <begin position="8"/>
        <end position="137"/>
    </location>
</feature>
<comment type="subcellular location">
    <subcellularLocation>
        <location evidence="1">Membrane</location>
        <topology evidence="1">Multi-pass membrane protein</topology>
    </subcellularLocation>
</comment>
<dbReference type="InterPro" id="IPR008253">
    <property type="entry name" value="Marvel"/>
</dbReference>